<proteinExistence type="predicted"/>
<dbReference type="Proteomes" id="UP000054248">
    <property type="component" value="Unassembled WGS sequence"/>
</dbReference>
<evidence type="ECO:0000313" key="1">
    <source>
        <dbReference type="EMBL" id="KIO32483.1"/>
    </source>
</evidence>
<accession>A0A0C3LEV2</accession>
<reference evidence="1 2" key="1">
    <citation type="submission" date="2014-04" db="EMBL/GenBank/DDBJ databases">
        <authorList>
            <consortium name="DOE Joint Genome Institute"/>
            <person name="Kuo A."/>
            <person name="Girlanda M."/>
            <person name="Perotto S."/>
            <person name="Kohler A."/>
            <person name="Nagy L.G."/>
            <person name="Floudas D."/>
            <person name="Copeland A."/>
            <person name="Barry K.W."/>
            <person name="Cichocki N."/>
            <person name="Veneault-Fourrey C."/>
            <person name="LaButti K."/>
            <person name="Lindquist E.A."/>
            <person name="Lipzen A."/>
            <person name="Lundell T."/>
            <person name="Morin E."/>
            <person name="Murat C."/>
            <person name="Sun H."/>
            <person name="Tunlid A."/>
            <person name="Henrissat B."/>
            <person name="Grigoriev I.V."/>
            <person name="Hibbett D.S."/>
            <person name="Martin F."/>
            <person name="Nordberg H.P."/>
            <person name="Cantor M.N."/>
            <person name="Hua S.X."/>
        </authorList>
    </citation>
    <scope>NUCLEOTIDE SEQUENCE [LARGE SCALE GENOMIC DNA]</scope>
    <source>
        <strain evidence="1 2">MUT 4182</strain>
    </source>
</reference>
<organism evidence="1 2">
    <name type="scientific">Tulasnella calospora MUT 4182</name>
    <dbReference type="NCBI Taxonomy" id="1051891"/>
    <lineage>
        <taxon>Eukaryota</taxon>
        <taxon>Fungi</taxon>
        <taxon>Dikarya</taxon>
        <taxon>Basidiomycota</taxon>
        <taxon>Agaricomycotina</taxon>
        <taxon>Agaricomycetes</taxon>
        <taxon>Cantharellales</taxon>
        <taxon>Tulasnellaceae</taxon>
        <taxon>Tulasnella</taxon>
    </lineage>
</organism>
<reference evidence="2" key="2">
    <citation type="submission" date="2015-01" db="EMBL/GenBank/DDBJ databases">
        <title>Evolutionary Origins and Diversification of the Mycorrhizal Mutualists.</title>
        <authorList>
            <consortium name="DOE Joint Genome Institute"/>
            <consortium name="Mycorrhizal Genomics Consortium"/>
            <person name="Kohler A."/>
            <person name="Kuo A."/>
            <person name="Nagy L.G."/>
            <person name="Floudas D."/>
            <person name="Copeland A."/>
            <person name="Barry K.W."/>
            <person name="Cichocki N."/>
            <person name="Veneault-Fourrey C."/>
            <person name="LaButti K."/>
            <person name="Lindquist E.A."/>
            <person name="Lipzen A."/>
            <person name="Lundell T."/>
            <person name="Morin E."/>
            <person name="Murat C."/>
            <person name="Riley R."/>
            <person name="Ohm R."/>
            <person name="Sun H."/>
            <person name="Tunlid A."/>
            <person name="Henrissat B."/>
            <person name="Grigoriev I.V."/>
            <person name="Hibbett D.S."/>
            <person name="Martin F."/>
        </authorList>
    </citation>
    <scope>NUCLEOTIDE SEQUENCE [LARGE SCALE GENOMIC DNA]</scope>
    <source>
        <strain evidence="2">MUT 4182</strain>
    </source>
</reference>
<dbReference type="EMBL" id="KN822954">
    <property type="protein sequence ID" value="KIO32483.1"/>
    <property type="molecule type" value="Genomic_DNA"/>
</dbReference>
<dbReference type="HOGENOM" id="CLU_3108151_0_0_1"/>
<sequence length="54" mass="5599">MPSCETVVKSGSSPCTWPECGCENPPKNAMSSGSTTTGNCAECPGDCKPDECKR</sequence>
<dbReference type="AlphaFoldDB" id="A0A0C3LEV2"/>
<evidence type="ECO:0000313" key="2">
    <source>
        <dbReference type="Proteomes" id="UP000054248"/>
    </source>
</evidence>
<keyword evidence="2" id="KW-1185">Reference proteome</keyword>
<evidence type="ECO:0008006" key="3">
    <source>
        <dbReference type="Google" id="ProtNLM"/>
    </source>
</evidence>
<gene>
    <name evidence="1" type="ORF">M407DRAFT_241386</name>
</gene>
<protein>
    <recommendedName>
        <fullName evidence="3">Metallothionein</fullName>
    </recommendedName>
</protein>
<name>A0A0C3LEV2_9AGAM</name>